<evidence type="ECO:0000313" key="1">
    <source>
        <dbReference type="EMBL" id="SOB54416.1"/>
    </source>
</evidence>
<accession>A0AAX2HBK8</accession>
<sequence length="99" mass="10933">MQETHPTNEKAPSQDRALPATKLLRCDDFSLRNDAYIATTEGAFNLELDHAFHFREQGVIFAHTNAVASVELGTALTHDDVAWNDSLAAIHLHAKAFGF</sequence>
<proteinExistence type="predicted"/>
<dbReference type="Proteomes" id="UP000219564">
    <property type="component" value="Unassembled WGS sequence"/>
</dbReference>
<reference evidence="1 2" key="1">
    <citation type="submission" date="2017-08" db="EMBL/GenBank/DDBJ databases">
        <authorList>
            <person name="Chaillou S."/>
        </authorList>
    </citation>
    <scope>NUCLEOTIDE SEQUENCE [LARGE SCALE GENOMIC DNA]</scope>
    <source>
        <strain evidence="1 2">MFPA15A1205</strain>
    </source>
</reference>
<dbReference type="EMBL" id="OBKZ01000046">
    <property type="protein sequence ID" value="SOB54416.1"/>
    <property type="molecule type" value="Genomic_DNA"/>
</dbReference>
<comment type="caution">
    <text evidence="1">The sequence shown here is derived from an EMBL/GenBank/DDBJ whole genome shotgun (WGS) entry which is preliminary data.</text>
</comment>
<organism evidence="1 2">
    <name type="scientific">Pseudomonas lundensis</name>
    <dbReference type="NCBI Taxonomy" id="86185"/>
    <lineage>
        <taxon>Bacteria</taxon>
        <taxon>Pseudomonadati</taxon>
        <taxon>Pseudomonadota</taxon>
        <taxon>Gammaproteobacteria</taxon>
        <taxon>Pseudomonadales</taxon>
        <taxon>Pseudomonadaceae</taxon>
        <taxon>Pseudomonas</taxon>
    </lineage>
</organism>
<name>A0AAX2HBK8_9PSED</name>
<evidence type="ECO:0000313" key="2">
    <source>
        <dbReference type="Proteomes" id="UP000219564"/>
    </source>
</evidence>
<gene>
    <name evidence="1" type="ORF">PLUA15_500084</name>
</gene>
<protein>
    <submittedName>
        <fullName evidence="1">Uncharacterized protein</fullName>
    </submittedName>
</protein>
<dbReference type="AlphaFoldDB" id="A0AAX2HBK8"/>